<gene>
    <name evidence="2" type="ORF">DW191_16460</name>
    <name evidence="1" type="ORF">DW986_16455</name>
</gene>
<dbReference type="Proteomes" id="UP000283732">
    <property type="component" value="Unassembled WGS sequence"/>
</dbReference>
<name>A0A3R6DE23_9BACT</name>
<accession>A0A3R6DE23</accession>
<dbReference type="AlphaFoldDB" id="A0A3R6DE23"/>
<protein>
    <submittedName>
        <fullName evidence="1">Uncharacterized protein</fullName>
    </submittedName>
</protein>
<proteinExistence type="predicted"/>
<organism evidence="1 4">
    <name type="scientific">Parabacteroides merdae</name>
    <dbReference type="NCBI Taxonomy" id="46503"/>
    <lineage>
        <taxon>Bacteria</taxon>
        <taxon>Pseudomonadati</taxon>
        <taxon>Bacteroidota</taxon>
        <taxon>Bacteroidia</taxon>
        <taxon>Bacteroidales</taxon>
        <taxon>Tannerellaceae</taxon>
        <taxon>Parabacteroides</taxon>
    </lineage>
</organism>
<evidence type="ECO:0000313" key="2">
    <source>
        <dbReference type="EMBL" id="RHH75030.1"/>
    </source>
</evidence>
<evidence type="ECO:0000313" key="1">
    <source>
        <dbReference type="EMBL" id="RGZ44652.1"/>
    </source>
</evidence>
<dbReference type="EMBL" id="QRKC01000009">
    <property type="protein sequence ID" value="RHH75030.1"/>
    <property type="molecule type" value="Genomic_DNA"/>
</dbReference>
<evidence type="ECO:0000313" key="4">
    <source>
        <dbReference type="Proteomes" id="UP000285173"/>
    </source>
</evidence>
<dbReference type="Proteomes" id="UP000285173">
    <property type="component" value="Unassembled WGS sequence"/>
</dbReference>
<comment type="caution">
    <text evidence="1">The sequence shown here is derived from an EMBL/GenBank/DDBJ whole genome shotgun (WGS) entry which is preliminary data.</text>
</comment>
<dbReference type="EMBL" id="QSEF01000026">
    <property type="protein sequence ID" value="RGZ44652.1"/>
    <property type="molecule type" value="Genomic_DNA"/>
</dbReference>
<reference evidence="3 4" key="1">
    <citation type="submission" date="2018-08" db="EMBL/GenBank/DDBJ databases">
        <title>A genome reference for cultivated species of the human gut microbiota.</title>
        <authorList>
            <person name="Zou Y."/>
            <person name="Xue W."/>
            <person name="Luo G."/>
        </authorList>
    </citation>
    <scope>NUCLEOTIDE SEQUENCE [LARGE SCALE GENOMIC DNA]</scope>
    <source>
        <strain evidence="2 3">AM16-50</strain>
        <strain evidence="1 4">AM50-15</strain>
    </source>
</reference>
<sequence>MGFINDNEAKIENLLCPEYYKNEVNAYSAEIRLNPSVSEKYVLERLYMLWKQETLYDYSLKHYKH</sequence>
<evidence type="ECO:0000313" key="3">
    <source>
        <dbReference type="Proteomes" id="UP000283732"/>
    </source>
</evidence>